<comment type="caution">
    <text evidence="10">The sequence shown here is derived from an EMBL/GenBank/DDBJ whole genome shotgun (WGS) entry which is preliminary data.</text>
</comment>
<evidence type="ECO:0000256" key="6">
    <source>
        <dbReference type="ARBA" id="ARBA00023239"/>
    </source>
</evidence>
<evidence type="ECO:0000256" key="3">
    <source>
        <dbReference type="ARBA" id="ARBA00012925"/>
    </source>
</evidence>
<reference evidence="10 11" key="1">
    <citation type="submission" date="2024-11" db="EMBL/GenBank/DDBJ databases">
        <title>Adaptive evolution of stress response genes in parasites aligns with host niche diversity.</title>
        <authorList>
            <person name="Hahn C."/>
            <person name="Resl P."/>
        </authorList>
    </citation>
    <scope>NUCLEOTIDE SEQUENCE [LARGE SCALE GENOMIC DNA]</scope>
    <source>
        <strain evidence="10">EGGRZ-B1_66</strain>
        <tissue evidence="10">Body</tissue>
    </source>
</reference>
<dbReference type="InterPro" id="IPR018338">
    <property type="entry name" value="Carbonic_anhydrase_a-class_CS"/>
</dbReference>
<dbReference type="InterPro" id="IPR023561">
    <property type="entry name" value="Carbonic_anhydrase_a-class"/>
</dbReference>
<dbReference type="GO" id="GO:0008270">
    <property type="term" value="F:zinc ion binding"/>
    <property type="evidence" value="ECO:0007669"/>
    <property type="project" value="UniProtKB-UniRule"/>
</dbReference>
<evidence type="ECO:0000256" key="4">
    <source>
        <dbReference type="ARBA" id="ARBA00022723"/>
    </source>
</evidence>
<organism evidence="10 11">
    <name type="scientific">Cichlidogyrus casuarinus</name>
    <dbReference type="NCBI Taxonomy" id="1844966"/>
    <lineage>
        <taxon>Eukaryota</taxon>
        <taxon>Metazoa</taxon>
        <taxon>Spiralia</taxon>
        <taxon>Lophotrochozoa</taxon>
        <taxon>Platyhelminthes</taxon>
        <taxon>Monogenea</taxon>
        <taxon>Monopisthocotylea</taxon>
        <taxon>Dactylogyridea</taxon>
        <taxon>Ancyrocephalidae</taxon>
        <taxon>Cichlidogyrus</taxon>
    </lineage>
</organism>
<keyword evidence="6 8" id="KW-0456">Lyase</keyword>
<dbReference type="PROSITE" id="PS00162">
    <property type="entry name" value="ALPHA_CA_1"/>
    <property type="match status" value="1"/>
</dbReference>
<dbReference type="PANTHER" id="PTHR18952:SF265">
    <property type="entry name" value="CARBONIC ANHYDRASE"/>
    <property type="match status" value="1"/>
</dbReference>
<dbReference type="GO" id="GO:0004089">
    <property type="term" value="F:carbonate dehydratase activity"/>
    <property type="evidence" value="ECO:0007669"/>
    <property type="project" value="UniProtKB-UniRule"/>
</dbReference>
<accession>A0ABD2PK33</accession>
<dbReference type="AlphaFoldDB" id="A0ABD2PK33"/>
<dbReference type="SMART" id="SM01057">
    <property type="entry name" value="Carb_anhydrase"/>
    <property type="match status" value="1"/>
</dbReference>
<keyword evidence="11" id="KW-1185">Reference proteome</keyword>
<proteinExistence type="inferred from homology"/>
<comment type="catalytic activity">
    <reaction evidence="7 8">
        <text>hydrogencarbonate + H(+) = CO2 + H2O</text>
        <dbReference type="Rhea" id="RHEA:10748"/>
        <dbReference type="ChEBI" id="CHEBI:15377"/>
        <dbReference type="ChEBI" id="CHEBI:15378"/>
        <dbReference type="ChEBI" id="CHEBI:16526"/>
        <dbReference type="ChEBI" id="CHEBI:17544"/>
        <dbReference type="EC" id="4.2.1.1"/>
    </reaction>
</comment>
<evidence type="ECO:0000256" key="1">
    <source>
        <dbReference type="ARBA" id="ARBA00002904"/>
    </source>
</evidence>
<dbReference type="PROSITE" id="PS51144">
    <property type="entry name" value="ALPHA_CA_2"/>
    <property type="match status" value="1"/>
</dbReference>
<evidence type="ECO:0000313" key="10">
    <source>
        <dbReference type="EMBL" id="KAL3306942.1"/>
    </source>
</evidence>
<gene>
    <name evidence="10" type="ORF">Ciccas_014559</name>
</gene>
<evidence type="ECO:0000256" key="5">
    <source>
        <dbReference type="ARBA" id="ARBA00022833"/>
    </source>
</evidence>
<evidence type="ECO:0000256" key="8">
    <source>
        <dbReference type="RuleBase" id="RU367011"/>
    </source>
</evidence>
<dbReference type="InterPro" id="IPR036398">
    <property type="entry name" value="CA_dom_sf"/>
</dbReference>
<dbReference type="PANTHER" id="PTHR18952">
    <property type="entry name" value="CARBONIC ANHYDRASE"/>
    <property type="match status" value="1"/>
</dbReference>
<keyword evidence="4 8" id="KW-0479">Metal-binding</keyword>
<evidence type="ECO:0000256" key="2">
    <source>
        <dbReference type="ARBA" id="ARBA00010718"/>
    </source>
</evidence>
<keyword evidence="5 8" id="KW-0862">Zinc</keyword>
<feature type="domain" description="Alpha-carbonic anhydrase" evidence="9">
    <location>
        <begin position="1"/>
        <end position="173"/>
    </location>
</feature>
<evidence type="ECO:0000256" key="7">
    <source>
        <dbReference type="ARBA" id="ARBA00048348"/>
    </source>
</evidence>
<sequence>MTVNSCTLVQVTPGADSQFNLNLDSHGNYKFAQFHFHWGSVGGSEHTIRGRRYALEMHIVNYKAKFNSVADAVSSNEGDALAVLGILFEESKTAMSSDLVTKLLKGKIVMEGNATMEPIDLPKMLQDYAQLNRFFRYDGSLTTPTCNEVVVWTVLSEPLPVSHEMASHTSNQC</sequence>
<protein>
    <recommendedName>
        <fullName evidence="3 8">Carbonic anhydrase</fullName>
        <ecNumber evidence="3 8">4.2.1.1</ecNumber>
    </recommendedName>
</protein>
<comment type="function">
    <text evidence="1 8">Reversible hydration of carbon dioxide.</text>
</comment>
<dbReference type="Proteomes" id="UP001626550">
    <property type="component" value="Unassembled WGS sequence"/>
</dbReference>
<evidence type="ECO:0000259" key="9">
    <source>
        <dbReference type="PROSITE" id="PS51144"/>
    </source>
</evidence>
<dbReference type="Pfam" id="PF00194">
    <property type="entry name" value="Carb_anhydrase"/>
    <property type="match status" value="1"/>
</dbReference>
<name>A0ABD2PK33_9PLAT</name>
<dbReference type="EC" id="4.2.1.1" evidence="3 8"/>
<dbReference type="EMBL" id="JBJKFK010008919">
    <property type="protein sequence ID" value="KAL3306942.1"/>
    <property type="molecule type" value="Genomic_DNA"/>
</dbReference>
<comment type="similarity">
    <text evidence="2 8">Belongs to the alpha-carbonic anhydrase family.</text>
</comment>
<dbReference type="Gene3D" id="3.10.200.10">
    <property type="entry name" value="Alpha carbonic anhydrase"/>
    <property type="match status" value="1"/>
</dbReference>
<evidence type="ECO:0000313" key="11">
    <source>
        <dbReference type="Proteomes" id="UP001626550"/>
    </source>
</evidence>
<dbReference type="InterPro" id="IPR001148">
    <property type="entry name" value="CA_dom"/>
</dbReference>
<dbReference type="SUPFAM" id="SSF51069">
    <property type="entry name" value="Carbonic anhydrase"/>
    <property type="match status" value="1"/>
</dbReference>
<comment type="cofactor">
    <cofactor evidence="8">
        <name>Zn(2+)</name>
        <dbReference type="ChEBI" id="CHEBI:29105"/>
    </cofactor>
</comment>